<accession>A0A9D2Q5C0</accession>
<reference evidence="1" key="2">
    <citation type="submission" date="2021-04" db="EMBL/GenBank/DDBJ databases">
        <authorList>
            <person name="Gilroy R."/>
        </authorList>
    </citation>
    <scope>NUCLEOTIDE SEQUENCE</scope>
    <source>
        <strain evidence="1">5933</strain>
    </source>
</reference>
<evidence type="ECO:0000313" key="1">
    <source>
        <dbReference type="EMBL" id="HJC73139.1"/>
    </source>
</evidence>
<evidence type="ECO:0008006" key="3">
    <source>
        <dbReference type="Google" id="ProtNLM"/>
    </source>
</evidence>
<organism evidence="1 2">
    <name type="scientific">Candidatus Ruthenibacterium merdavium</name>
    <dbReference type="NCBI Taxonomy" id="2838752"/>
    <lineage>
        <taxon>Bacteria</taxon>
        <taxon>Bacillati</taxon>
        <taxon>Bacillota</taxon>
        <taxon>Clostridia</taxon>
        <taxon>Eubacteriales</taxon>
        <taxon>Oscillospiraceae</taxon>
        <taxon>Ruthenibacterium</taxon>
    </lineage>
</organism>
<sequence length="116" mass="12558">MKGDKATVVVNITYTDISLVVTQAMGDYIAKAFEAAMSSEEQPDEAEMQKIFTDILMETSKNVEAQSAAIDVTFDCEKVNGEWKLSQMSDDTLNSLFSVLSSNFLSAIEGVVSSVG</sequence>
<evidence type="ECO:0000313" key="2">
    <source>
        <dbReference type="Proteomes" id="UP000823918"/>
    </source>
</evidence>
<dbReference type="EMBL" id="DWWA01000052">
    <property type="protein sequence ID" value="HJC73139.1"/>
    <property type="molecule type" value="Genomic_DNA"/>
</dbReference>
<proteinExistence type="predicted"/>
<protein>
    <recommendedName>
        <fullName evidence="3">Lipoprotein</fullName>
    </recommendedName>
</protein>
<name>A0A9D2Q5C0_9FIRM</name>
<reference evidence="1" key="1">
    <citation type="journal article" date="2021" name="PeerJ">
        <title>Extensive microbial diversity within the chicken gut microbiome revealed by metagenomics and culture.</title>
        <authorList>
            <person name="Gilroy R."/>
            <person name="Ravi A."/>
            <person name="Getino M."/>
            <person name="Pursley I."/>
            <person name="Horton D.L."/>
            <person name="Alikhan N.F."/>
            <person name="Baker D."/>
            <person name="Gharbi K."/>
            <person name="Hall N."/>
            <person name="Watson M."/>
            <person name="Adriaenssens E.M."/>
            <person name="Foster-Nyarko E."/>
            <person name="Jarju S."/>
            <person name="Secka A."/>
            <person name="Antonio M."/>
            <person name="Oren A."/>
            <person name="Chaudhuri R.R."/>
            <person name="La Ragione R."/>
            <person name="Hildebrand F."/>
            <person name="Pallen M.J."/>
        </authorList>
    </citation>
    <scope>NUCLEOTIDE SEQUENCE</scope>
    <source>
        <strain evidence="1">5933</strain>
    </source>
</reference>
<comment type="caution">
    <text evidence="1">The sequence shown here is derived from an EMBL/GenBank/DDBJ whole genome shotgun (WGS) entry which is preliminary data.</text>
</comment>
<dbReference type="Proteomes" id="UP000823918">
    <property type="component" value="Unassembled WGS sequence"/>
</dbReference>
<dbReference type="AlphaFoldDB" id="A0A9D2Q5C0"/>
<gene>
    <name evidence="1" type="ORF">H9698_10175</name>
</gene>